<dbReference type="RefSeq" id="WP_103241210.1">
    <property type="nucleotide sequence ID" value="NZ_JANJZD010000021.1"/>
</dbReference>
<organism evidence="2 3">
    <name type="scientific">Acetatifactor muris</name>
    <dbReference type="NCBI Taxonomy" id="879566"/>
    <lineage>
        <taxon>Bacteria</taxon>
        <taxon>Bacillati</taxon>
        <taxon>Bacillota</taxon>
        <taxon>Clostridia</taxon>
        <taxon>Lachnospirales</taxon>
        <taxon>Lachnospiraceae</taxon>
        <taxon>Acetatifactor</taxon>
    </lineage>
</organism>
<dbReference type="Gene3D" id="1.10.10.10">
    <property type="entry name" value="Winged helix-like DNA-binding domain superfamily/Winged helix DNA-binding domain"/>
    <property type="match status" value="1"/>
</dbReference>
<dbReference type="SUPFAM" id="SSF88659">
    <property type="entry name" value="Sigma3 and sigma4 domains of RNA polymerase sigma factors"/>
    <property type="match status" value="1"/>
</dbReference>
<dbReference type="OrthoDB" id="1708086at2"/>
<name>A0A2K4ZL49_9FIRM</name>
<gene>
    <name evidence="2" type="ORF">AMURIS_03937</name>
</gene>
<evidence type="ECO:0000313" key="3">
    <source>
        <dbReference type="Proteomes" id="UP000236311"/>
    </source>
</evidence>
<dbReference type="AlphaFoldDB" id="A0A2K4ZL49"/>
<dbReference type="InterPro" id="IPR013324">
    <property type="entry name" value="RNA_pol_sigma_r3/r4-like"/>
</dbReference>
<dbReference type="NCBIfam" id="TIGR02937">
    <property type="entry name" value="sigma70-ECF"/>
    <property type="match status" value="1"/>
</dbReference>
<evidence type="ECO:0000313" key="2">
    <source>
        <dbReference type="EMBL" id="SOY31201.1"/>
    </source>
</evidence>
<dbReference type="InterPro" id="IPR036388">
    <property type="entry name" value="WH-like_DNA-bd_sf"/>
</dbReference>
<dbReference type="GO" id="GO:0006352">
    <property type="term" value="P:DNA-templated transcription initiation"/>
    <property type="evidence" value="ECO:0007669"/>
    <property type="project" value="InterPro"/>
</dbReference>
<dbReference type="GO" id="GO:0003700">
    <property type="term" value="F:DNA-binding transcription factor activity"/>
    <property type="evidence" value="ECO:0007669"/>
    <property type="project" value="InterPro"/>
</dbReference>
<dbReference type="Proteomes" id="UP000236311">
    <property type="component" value="Unassembled WGS sequence"/>
</dbReference>
<dbReference type="InterPro" id="IPR014284">
    <property type="entry name" value="RNA_pol_sigma-70_dom"/>
</dbReference>
<dbReference type="CDD" id="cd06171">
    <property type="entry name" value="Sigma70_r4"/>
    <property type="match status" value="1"/>
</dbReference>
<keyword evidence="3" id="KW-1185">Reference proteome</keyword>
<dbReference type="Pfam" id="PF04545">
    <property type="entry name" value="Sigma70_r4"/>
    <property type="match status" value="1"/>
</dbReference>
<feature type="domain" description="RNA polymerase sigma-70 region 4" evidence="1">
    <location>
        <begin position="104"/>
        <end position="153"/>
    </location>
</feature>
<dbReference type="InterPro" id="IPR007630">
    <property type="entry name" value="RNA_pol_sigma70_r4"/>
</dbReference>
<sequence length="158" mass="18864">MEGNRPKRRKDKYNPYNIYEKDKHYYISFKDGQGALHKLEISRALYDTFDSFELDDLVYLNVVDRHIEQSEVWEATLNVRAVEKPESIEEVVLKKIQIEALHTAMKTLPEMQRRRMQLYYFEGMTYEQIAKKEGCTKMPVKRSIEAAVERLKKELKKI</sequence>
<dbReference type="EMBL" id="OFSM01000023">
    <property type="protein sequence ID" value="SOY31201.1"/>
    <property type="molecule type" value="Genomic_DNA"/>
</dbReference>
<proteinExistence type="predicted"/>
<accession>A0A2K4ZL49</accession>
<reference evidence="2 3" key="1">
    <citation type="submission" date="2018-01" db="EMBL/GenBank/DDBJ databases">
        <authorList>
            <person name="Gaut B.S."/>
            <person name="Morton B.R."/>
            <person name="Clegg M.T."/>
            <person name="Duvall M.R."/>
        </authorList>
    </citation>
    <scope>NUCLEOTIDE SEQUENCE [LARGE SCALE GENOMIC DNA]</scope>
    <source>
        <strain evidence="2">GP69</strain>
    </source>
</reference>
<protein>
    <submittedName>
        <fullName evidence="2">RNA polymerase sigma factor RpoE</fullName>
    </submittedName>
</protein>
<evidence type="ECO:0000259" key="1">
    <source>
        <dbReference type="Pfam" id="PF04545"/>
    </source>
</evidence>